<dbReference type="Pfam" id="PF00443">
    <property type="entry name" value="UCH"/>
    <property type="match status" value="1"/>
</dbReference>
<reference evidence="12" key="1">
    <citation type="submission" date="2015-01" db="EMBL/GenBank/DDBJ databases">
        <title>Transcriptome Assembly of Fopius arisanus.</title>
        <authorList>
            <person name="Geib S."/>
        </authorList>
    </citation>
    <scope>NUCLEOTIDE SEQUENCE</scope>
</reference>
<comment type="similarity">
    <text evidence="2">Belongs to the peptidase C19 family. USP10 subfamily.</text>
</comment>
<dbReference type="EMBL" id="GBYB01008952">
    <property type="protein sequence ID" value="JAG78719.1"/>
    <property type="molecule type" value="Transcribed_RNA"/>
</dbReference>
<dbReference type="GO" id="GO:0004843">
    <property type="term" value="F:cysteine-type deubiquitinase activity"/>
    <property type="evidence" value="ECO:0007669"/>
    <property type="project" value="UniProtKB-EC"/>
</dbReference>
<keyword evidence="5" id="KW-0833">Ubl conjugation pathway</keyword>
<protein>
    <recommendedName>
        <fullName evidence="3">ubiquitinyl hydrolase 1</fullName>
        <ecNumber evidence="3">3.4.19.12</ecNumber>
    </recommendedName>
</protein>
<dbReference type="PANTHER" id="PTHR24006">
    <property type="entry name" value="UBIQUITIN CARBOXYL-TERMINAL HYDROLASE"/>
    <property type="match status" value="1"/>
</dbReference>
<dbReference type="AlphaFoldDB" id="A0A0C9R7X1"/>
<dbReference type="SUPFAM" id="SSF54001">
    <property type="entry name" value="Cysteine proteinases"/>
    <property type="match status" value="1"/>
</dbReference>
<feature type="region of interest" description="Disordered" evidence="8">
    <location>
        <begin position="465"/>
        <end position="487"/>
    </location>
</feature>
<dbReference type="EMBL" id="GBYB01002106">
    <property type="protein sequence ID" value="JAG71873.1"/>
    <property type="molecule type" value="Transcribed_RNA"/>
</dbReference>
<name>A0A0C9R7X1_9HYME</name>
<dbReference type="InterPro" id="IPR050164">
    <property type="entry name" value="Peptidase_C19"/>
</dbReference>
<evidence type="ECO:0000313" key="10">
    <source>
        <dbReference type="EMBL" id="JAG71873.1"/>
    </source>
</evidence>
<dbReference type="PANTHER" id="PTHR24006:SF687">
    <property type="entry name" value="UBIQUITIN CARBOXYL-TERMINAL HYDROLASE 10"/>
    <property type="match status" value="1"/>
</dbReference>
<keyword evidence="4" id="KW-0645">Protease</keyword>
<evidence type="ECO:0000313" key="11">
    <source>
        <dbReference type="EMBL" id="JAG78718.1"/>
    </source>
</evidence>
<dbReference type="InterPro" id="IPR018200">
    <property type="entry name" value="USP_CS"/>
</dbReference>
<sequence>MLNISLLCCLPLQLDYEFINLDNLDDNVKSEIRTILKTEIASDVLKLPWDNGEKDYNSNSVVPEMQPEVQNHWQQPYDDSIPSYEVATPPALLTPPMSTIAYPGAPLMQMSPYQDWQMSTAYPTTPTDPTTYTYVSTVPYPSPIYNPQPTEVLTTQSPVRDNQRPGRQRNRKTDNYNRPIANDMQPPYMMQSGQFSQIQAICHPGVPYLPYVSSQQHATAGRPIFIPQPQYSQIHHNSHQYHQLPTNYHPHSPTVKHQRQNAQNYNPIYNQGTKNDKKIYESQRTTATQSFRQALNHKTNNNYNDNVSNVRRESAEAVPKSEDKNFETIMSNGTVNETKCEGEEVAVVSEIKVEASDGPLQEVKIMKELVEEEEILTAAKGPGEDVQAEVNGEKDDDSGRIDEIKDVKEVKEVKEVSVGVTPAAKTFASILKSNETKNHPNFTQSQGFKLSPAVRENADCVNNGVDREEGRTEEGKRPTDEHLGEAGFGERKSLPVDHVQTPLNHPSMYRMGEFLLHYQMDKQTVSLLPRGLTNRSNYCYINSILQALLACPPFYNLLRALPRPEHPLKNSSTPLIDNMVKFVYEFLPLPEGERLHRKDRGQKKNDDSFDIKGGTAFEPSYVYTMLKNTSSPGVFSIEGRQEDAEEFLSCLLNGISDEMLELMKQVSEDSQTSKGTEELNVNYNSGDEEWKVMGPKNKGSITRCTEFARTPLSDIFRGQLRSRILRQGDQSTDNVQPFFTLQLDIEKAESVRGALEILVGKDQVEGMTCSKTKQQIQAWKQVTLEELPVILILHLKWFDYKLDGCSKIFKNVAYSIDLKIDGKILSPNATKKLTVKQKQYKLFAVTYHDGKEATKGHYLTDAFHVGFGAWVRYDDSSVKGISENDVLNPSPPRVPYLLYYRRCDTIGNQPNNTRTR</sequence>
<dbReference type="GO" id="GO:0006508">
    <property type="term" value="P:proteolysis"/>
    <property type="evidence" value="ECO:0007669"/>
    <property type="project" value="UniProtKB-KW"/>
</dbReference>
<evidence type="ECO:0000256" key="3">
    <source>
        <dbReference type="ARBA" id="ARBA00012759"/>
    </source>
</evidence>
<dbReference type="FunFam" id="3.90.70.10:FF:000092">
    <property type="entry name" value="Ubiquitin carboxyl-terminal hydrolase"/>
    <property type="match status" value="1"/>
</dbReference>
<dbReference type="InterPro" id="IPR028889">
    <property type="entry name" value="USP"/>
</dbReference>
<dbReference type="InterPro" id="IPR038765">
    <property type="entry name" value="Papain-like_cys_pep_sf"/>
</dbReference>
<evidence type="ECO:0000259" key="9">
    <source>
        <dbReference type="PROSITE" id="PS50235"/>
    </source>
</evidence>
<dbReference type="Gene3D" id="3.90.70.10">
    <property type="entry name" value="Cysteine proteinases"/>
    <property type="match status" value="1"/>
</dbReference>
<evidence type="ECO:0000256" key="6">
    <source>
        <dbReference type="ARBA" id="ARBA00022801"/>
    </source>
</evidence>
<dbReference type="GO" id="GO:0030330">
    <property type="term" value="P:DNA damage response, signal transduction by p53 class mediator"/>
    <property type="evidence" value="ECO:0007669"/>
    <property type="project" value="TreeGrafter"/>
</dbReference>
<accession>A0A0C9R7X1</accession>
<keyword evidence="6" id="KW-0378">Hydrolase</keyword>
<dbReference type="EC" id="3.4.19.12" evidence="3"/>
<evidence type="ECO:0000256" key="4">
    <source>
        <dbReference type="ARBA" id="ARBA00022670"/>
    </source>
</evidence>
<gene>
    <name evidence="12" type="primary">USP10_0</name>
    <name evidence="10" type="synonym">USP10_1</name>
    <name evidence="11" type="synonym">USP10_2</name>
    <name evidence="10" type="ORF">g.47676</name>
    <name evidence="11" type="ORF">g.47684</name>
    <name evidence="12" type="ORF">g.47690</name>
</gene>
<dbReference type="PROSITE" id="PS50235">
    <property type="entry name" value="USP_3"/>
    <property type="match status" value="1"/>
</dbReference>
<comment type="catalytic activity">
    <reaction evidence="1">
        <text>Thiol-dependent hydrolysis of ester, thioester, amide, peptide and isopeptide bonds formed by the C-terminal Gly of ubiquitin (a 76-residue protein attached to proteins as an intracellular targeting signal).</text>
        <dbReference type="EC" id="3.4.19.12"/>
    </reaction>
</comment>
<evidence type="ECO:0000256" key="5">
    <source>
        <dbReference type="ARBA" id="ARBA00022786"/>
    </source>
</evidence>
<evidence type="ECO:0000256" key="1">
    <source>
        <dbReference type="ARBA" id="ARBA00000707"/>
    </source>
</evidence>
<evidence type="ECO:0000313" key="12">
    <source>
        <dbReference type="EMBL" id="JAG78719.1"/>
    </source>
</evidence>
<dbReference type="InterPro" id="IPR001394">
    <property type="entry name" value="Peptidase_C19_UCH"/>
</dbReference>
<dbReference type="GO" id="GO:0005634">
    <property type="term" value="C:nucleus"/>
    <property type="evidence" value="ECO:0007669"/>
    <property type="project" value="TreeGrafter"/>
</dbReference>
<feature type="domain" description="USP" evidence="9">
    <location>
        <begin position="530"/>
        <end position="903"/>
    </location>
</feature>
<dbReference type="PROSITE" id="PS00973">
    <property type="entry name" value="USP_2"/>
    <property type="match status" value="1"/>
</dbReference>
<dbReference type="GO" id="GO:0016579">
    <property type="term" value="P:protein deubiquitination"/>
    <property type="evidence" value="ECO:0007669"/>
    <property type="project" value="InterPro"/>
</dbReference>
<evidence type="ECO:0000256" key="7">
    <source>
        <dbReference type="ARBA" id="ARBA00022807"/>
    </source>
</evidence>
<feature type="region of interest" description="Disordered" evidence="8">
    <location>
        <begin position="155"/>
        <end position="178"/>
    </location>
</feature>
<evidence type="ECO:0000256" key="8">
    <source>
        <dbReference type="SAM" id="MobiDB-lite"/>
    </source>
</evidence>
<dbReference type="EMBL" id="GBYB01008951">
    <property type="protein sequence ID" value="JAG78718.1"/>
    <property type="molecule type" value="Transcribed_RNA"/>
</dbReference>
<dbReference type="GO" id="GO:0010506">
    <property type="term" value="P:regulation of autophagy"/>
    <property type="evidence" value="ECO:0007669"/>
    <property type="project" value="TreeGrafter"/>
</dbReference>
<keyword evidence="7" id="KW-0788">Thiol protease</keyword>
<dbReference type="GO" id="GO:0005829">
    <property type="term" value="C:cytosol"/>
    <property type="evidence" value="ECO:0007669"/>
    <property type="project" value="TreeGrafter"/>
</dbReference>
<evidence type="ECO:0000256" key="2">
    <source>
        <dbReference type="ARBA" id="ARBA00005427"/>
    </source>
</evidence>
<organism evidence="12">
    <name type="scientific">Fopius arisanus</name>
    <dbReference type="NCBI Taxonomy" id="64838"/>
    <lineage>
        <taxon>Eukaryota</taxon>
        <taxon>Metazoa</taxon>
        <taxon>Ecdysozoa</taxon>
        <taxon>Arthropoda</taxon>
        <taxon>Hexapoda</taxon>
        <taxon>Insecta</taxon>
        <taxon>Pterygota</taxon>
        <taxon>Neoptera</taxon>
        <taxon>Endopterygota</taxon>
        <taxon>Hymenoptera</taxon>
        <taxon>Apocrita</taxon>
        <taxon>Ichneumonoidea</taxon>
        <taxon>Braconidae</taxon>
        <taxon>Opiinae</taxon>
        <taxon>Fopius</taxon>
    </lineage>
</organism>
<proteinExistence type="inferred from homology"/>